<accession>A0ABW3GBU3</accession>
<organism evidence="9 10">
    <name type="scientific">Williamsia deligens</name>
    <dbReference type="NCBI Taxonomy" id="321325"/>
    <lineage>
        <taxon>Bacteria</taxon>
        <taxon>Bacillati</taxon>
        <taxon>Actinomycetota</taxon>
        <taxon>Actinomycetes</taxon>
        <taxon>Mycobacteriales</taxon>
        <taxon>Nocardiaceae</taxon>
        <taxon>Williamsia</taxon>
    </lineage>
</organism>
<dbReference type="PROSITE" id="PS50156">
    <property type="entry name" value="SSD"/>
    <property type="match status" value="1"/>
</dbReference>
<comment type="caution">
    <text evidence="9">The sequence shown here is derived from an EMBL/GenBank/DDBJ whole genome shotgun (WGS) entry which is preliminary data.</text>
</comment>
<proteinExistence type="predicted"/>
<feature type="transmembrane region" description="Helical" evidence="7">
    <location>
        <begin position="617"/>
        <end position="636"/>
    </location>
</feature>
<feature type="compositionally biased region" description="Basic and acidic residues" evidence="6">
    <location>
        <begin position="707"/>
        <end position="716"/>
    </location>
</feature>
<name>A0ABW3GBU3_9NOCA</name>
<gene>
    <name evidence="9" type="ORF">ACFQ04_20165</name>
</gene>
<feature type="transmembrane region" description="Helical" evidence="7">
    <location>
        <begin position="568"/>
        <end position="588"/>
    </location>
</feature>
<feature type="transmembrane region" description="Helical" evidence="7">
    <location>
        <begin position="358"/>
        <end position="378"/>
    </location>
</feature>
<feature type="domain" description="SSD" evidence="8">
    <location>
        <begin position="196"/>
        <end position="326"/>
    </location>
</feature>
<dbReference type="InterPro" id="IPR000731">
    <property type="entry name" value="SSD"/>
</dbReference>
<evidence type="ECO:0000256" key="3">
    <source>
        <dbReference type="ARBA" id="ARBA00022692"/>
    </source>
</evidence>
<reference evidence="10" key="1">
    <citation type="journal article" date="2019" name="Int. J. Syst. Evol. Microbiol.">
        <title>The Global Catalogue of Microorganisms (GCM) 10K type strain sequencing project: providing services to taxonomists for standard genome sequencing and annotation.</title>
        <authorList>
            <consortium name="The Broad Institute Genomics Platform"/>
            <consortium name="The Broad Institute Genome Sequencing Center for Infectious Disease"/>
            <person name="Wu L."/>
            <person name="Ma J."/>
        </authorList>
    </citation>
    <scope>NUCLEOTIDE SEQUENCE [LARGE SCALE GENOMIC DNA]</scope>
    <source>
        <strain evidence="10">CCUG 50873</strain>
    </source>
</reference>
<protein>
    <submittedName>
        <fullName evidence="9">MMPL family transporter</fullName>
    </submittedName>
</protein>
<feature type="region of interest" description="Disordered" evidence="6">
    <location>
        <begin position="688"/>
        <end position="727"/>
    </location>
</feature>
<keyword evidence="3 7" id="KW-0812">Transmembrane</keyword>
<dbReference type="InterPro" id="IPR004869">
    <property type="entry name" value="MMPL_dom"/>
</dbReference>
<dbReference type="Gene3D" id="1.20.1640.10">
    <property type="entry name" value="Multidrug efflux transporter AcrB transmembrane domain"/>
    <property type="match status" value="2"/>
</dbReference>
<dbReference type="Pfam" id="PF03176">
    <property type="entry name" value="MMPL"/>
    <property type="match status" value="2"/>
</dbReference>
<evidence type="ECO:0000256" key="2">
    <source>
        <dbReference type="ARBA" id="ARBA00022475"/>
    </source>
</evidence>
<keyword evidence="4 7" id="KW-1133">Transmembrane helix</keyword>
<dbReference type="InterPro" id="IPR050545">
    <property type="entry name" value="Mycobact_MmpL"/>
</dbReference>
<dbReference type="EMBL" id="JBHTIL010000006">
    <property type="protein sequence ID" value="MFD0928059.1"/>
    <property type="molecule type" value="Genomic_DNA"/>
</dbReference>
<evidence type="ECO:0000313" key="9">
    <source>
        <dbReference type="EMBL" id="MFD0928059.1"/>
    </source>
</evidence>
<dbReference type="Proteomes" id="UP001597068">
    <property type="component" value="Unassembled WGS sequence"/>
</dbReference>
<evidence type="ECO:0000256" key="6">
    <source>
        <dbReference type="SAM" id="MobiDB-lite"/>
    </source>
</evidence>
<comment type="subcellular location">
    <subcellularLocation>
        <location evidence="1">Cell membrane</location>
        <topology evidence="1">Multi-pass membrane protein</topology>
    </subcellularLocation>
</comment>
<dbReference type="RefSeq" id="WP_253648494.1">
    <property type="nucleotide sequence ID" value="NZ_BAAAMO010000004.1"/>
</dbReference>
<evidence type="ECO:0000259" key="8">
    <source>
        <dbReference type="PROSITE" id="PS50156"/>
    </source>
</evidence>
<keyword evidence="10" id="KW-1185">Reference proteome</keyword>
<evidence type="ECO:0000256" key="1">
    <source>
        <dbReference type="ARBA" id="ARBA00004651"/>
    </source>
</evidence>
<evidence type="ECO:0000313" key="10">
    <source>
        <dbReference type="Proteomes" id="UP001597068"/>
    </source>
</evidence>
<feature type="transmembrane region" description="Helical" evidence="7">
    <location>
        <begin position="301"/>
        <end position="327"/>
    </location>
</feature>
<feature type="transmembrane region" description="Helical" evidence="7">
    <location>
        <begin position="276"/>
        <end position="295"/>
    </location>
</feature>
<keyword evidence="2" id="KW-1003">Cell membrane</keyword>
<feature type="transmembrane region" description="Helical" evidence="7">
    <location>
        <begin position="178"/>
        <end position="196"/>
    </location>
</feature>
<dbReference type="PANTHER" id="PTHR33406">
    <property type="entry name" value="MEMBRANE PROTEIN MJ1562-RELATED"/>
    <property type="match status" value="1"/>
</dbReference>
<evidence type="ECO:0000256" key="4">
    <source>
        <dbReference type="ARBA" id="ARBA00022989"/>
    </source>
</evidence>
<sequence length="727" mass="75118">MNALADLVVARRRWVVVAWILLAALGGFGASQAVSALSYDFSLPGQPGFETNSDIVATFGSGGANPPVLLAVGDSSRPATDAAGRAVADAAHDAVPGARIASFADESALRARTGSVGVVMVYPPPSTGPDRYGKALPALAAVAAGSSGRLGVPVALTGADALTAAGAGGGIDILAETIFGGVGALVVLALVFGSFLAVMPIVVAAASILTTFLILWGLTAVTDVSFIVQYLLALIGLGVAIDYSLLIVTRWREARGDGLDDVAAVRFAIVTAGRSVLFSGLTVAVSLAALIALPVPFLRSIGFTGLLIPLISVATSLTLLPALLVLAGRRLEWPHRRTTSPDSRLWRVVGTAVVRRRWLAAIAATAVLVALAAPLSGLNLADPTNDSLASRGGPAATAFTAIRDSGLGQGITAPVEVVTTSPQQLETALRPVPGVAAVIAPAQWTRGEQHVVDVWTRDDVSTSAGAQVAADVRSAAQRTGASVGGLAAQNDDFISAVYGNAWWIIGLIVLVTFALLARALRSVILPLKALLLNVISLAAAYGITVFIWQDGFLTEVLFGQEPSGSITVWIPIAVFAFLFGLSMDYEVFLLGRIREEYDAGADTDSATVTGVTRTGRLVTSAALILFLAFISLSRVPATDVKILATALALGIIIDATIVRGVLAPALVAGFGRANWWAPWSHTARVTAVDQTDASEPEGRHRQGSGKVDFEQWRDTTGDVVPGGDQTS</sequence>
<feature type="transmembrane region" description="Helical" evidence="7">
    <location>
        <begin position="529"/>
        <end position="548"/>
    </location>
</feature>
<feature type="transmembrane region" description="Helical" evidence="7">
    <location>
        <begin position="201"/>
        <end position="221"/>
    </location>
</feature>
<feature type="transmembrane region" description="Helical" evidence="7">
    <location>
        <begin position="227"/>
        <end position="248"/>
    </location>
</feature>
<keyword evidence="5 7" id="KW-0472">Membrane</keyword>
<evidence type="ECO:0000256" key="7">
    <source>
        <dbReference type="SAM" id="Phobius"/>
    </source>
</evidence>
<dbReference type="PANTHER" id="PTHR33406:SF13">
    <property type="entry name" value="MEMBRANE PROTEIN YDFJ"/>
    <property type="match status" value="1"/>
</dbReference>
<feature type="transmembrane region" description="Helical" evidence="7">
    <location>
        <begin position="642"/>
        <end position="662"/>
    </location>
</feature>
<evidence type="ECO:0000256" key="5">
    <source>
        <dbReference type="ARBA" id="ARBA00023136"/>
    </source>
</evidence>
<feature type="transmembrane region" description="Helical" evidence="7">
    <location>
        <begin position="500"/>
        <end position="517"/>
    </location>
</feature>
<dbReference type="SUPFAM" id="SSF82866">
    <property type="entry name" value="Multidrug efflux transporter AcrB transmembrane domain"/>
    <property type="match status" value="2"/>
</dbReference>